<dbReference type="EMBL" id="JAJSOW010000102">
    <property type="protein sequence ID" value="KAI9176700.1"/>
    <property type="molecule type" value="Genomic_DNA"/>
</dbReference>
<feature type="compositionally biased region" description="Polar residues" evidence="1">
    <location>
        <begin position="77"/>
        <end position="88"/>
    </location>
</feature>
<feature type="region of interest" description="Disordered" evidence="1">
    <location>
        <begin position="1"/>
        <end position="101"/>
    </location>
</feature>
<sequence>MSHPYPLASSPSTAVHSQDLPSYVAPSLPLSPTRHQLLVPAATTVVPPPSSSQSAAVENSGPADVPSPQLLAAPDSAGSSTDVGSAATSPPLESWVRRTHQ</sequence>
<evidence type="ECO:0000256" key="1">
    <source>
        <dbReference type="SAM" id="MobiDB-lite"/>
    </source>
</evidence>
<comment type="caution">
    <text evidence="2">The sequence shown here is derived from an EMBL/GenBank/DDBJ whole genome shotgun (WGS) entry which is preliminary data.</text>
</comment>
<evidence type="ECO:0000313" key="2">
    <source>
        <dbReference type="EMBL" id="KAI9176700.1"/>
    </source>
</evidence>
<keyword evidence="3" id="KW-1185">Reference proteome</keyword>
<accession>A0AAD5IT65</accession>
<protein>
    <submittedName>
        <fullName evidence="2">Uncharacterized protein</fullName>
    </submittedName>
</protein>
<organism evidence="2 3">
    <name type="scientific">Acer negundo</name>
    <name type="common">Box elder</name>
    <dbReference type="NCBI Taxonomy" id="4023"/>
    <lineage>
        <taxon>Eukaryota</taxon>
        <taxon>Viridiplantae</taxon>
        <taxon>Streptophyta</taxon>
        <taxon>Embryophyta</taxon>
        <taxon>Tracheophyta</taxon>
        <taxon>Spermatophyta</taxon>
        <taxon>Magnoliopsida</taxon>
        <taxon>eudicotyledons</taxon>
        <taxon>Gunneridae</taxon>
        <taxon>Pentapetalae</taxon>
        <taxon>rosids</taxon>
        <taxon>malvids</taxon>
        <taxon>Sapindales</taxon>
        <taxon>Sapindaceae</taxon>
        <taxon>Hippocastanoideae</taxon>
        <taxon>Acereae</taxon>
        <taxon>Acer</taxon>
    </lineage>
</organism>
<evidence type="ECO:0000313" key="3">
    <source>
        <dbReference type="Proteomes" id="UP001064489"/>
    </source>
</evidence>
<name>A0AAD5IT65_ACENE</name>
<gene>
    <name evidence="2" type="ORF">LWI28_006159</name>
</gene>
<dbReference type="Proteomes" id="UP001064489">
    <property type="component" value="Chromosome 5"/>
</dbReference>
<feature type="compositionally biased region" description="Polar residues" evidence="1">
    <location>
        <begin position="9"/>
        <end position="20"/>
    </location>
</feature>
<feature type="compositionally biased region" description="Low complexity" evidence="1">
    <location>
        <begin position="39"/>
        <end position="57"/>
    </location>
</feature>
<reference evidence="2" key="1">
    <citation type="journal article" date="2022" name="Plant J.">
        <title>Strategies of tolerance reflected in two North American maple genomes.</title>
        <authorList>
            <person name="McEvoy S.L."/>
            <person name="Sezen U.U."/>
            <person name="Trouern-Trend A."/>
            <person name="McMahon S.M."/>
            <person name="Schaberg P.G."/>
            <person name="Yang J."/>
            <person name="Wegrzyn J.L."/>
            <person name="Swenson N.G."/>
        </authorList>
    </citation>
    <scope>NUCLEOTIDE SEQUENCE</scope>
    <source>
        <strain evidence="2">91603</strain>
    </source>
</reference>
<dbReference type="AlphaFoldDB" id="A0AAD5IT65"/>
<proteinExistence type="predicted"/>
<reference evidence="2" key="2">
    <citation type="submission" date="2023-02" db="EMBL/GenBank/DDBJ databases">
        <authorList>
            <person name="Swenson N.G."/>
            <person name="Wegrzyn J.L."/>
            <person name="Mcevoy S.L."/>
        </authorList>
    </citation>
    <scope>NUCLEOTIDE SEQUENCE</scope>
    <source>
        <strain evidence="2">91603</strain>
        <tissue evidence="2">Leaf</tissue>
    </source>
</reference>